<feature type="non-terminal residue" evidence="2">
    <location>
        <position position="1"/>
    </location>
</feature>
<reference evidence="2" key="1">
    <citation type="submission" date="2021-06" db="EMBL/GenBank/DDBJ databases">
        <authorList>
            <person name="Kallberg Y."/>
            <person name="Tangrot J."/>
            <person name="Rosling A."/>
        </authorList>
    </citation>
    <scope>NUCLEOTIDE SEQUENCE</scope>
    <source>
        <strain evidence="2">FL130A</strain>
    </source>
</reference>
<dbReference type="InterPro" id="IPR050164">
    <property type="entry name" value="Peptidase_C19"/>
</dbReference>
<evidence type="ECO:0000259" key="1">
    <source>
        <dbReference type="PROSITE" id="PS50235"/>
    </source>
</evidence>
<dbReference type="GO" id="GO:0031647">
    <property type="term" value="P:regulation of protein stability"/>
    <property type="evidence" value="ECO:0007669"/>
    <property type="project" value="TreeGrafter"/>
</dbReference>
<gene>
    <name evidence="2" type="ORF">ALEPTO_LOCUS8677</name>
</gene>
<dbReference type="SUPFAM" id="SSF54001">
    <property type="entry name" value="Cysteine proteinases"/>
    <property type="match status" value="1"/>
</dbReference>
<dbReference type="GO" id="GO:0004843">
    <property type="term" value="F:cysteine-type deubiquitinase activity"/>
    <property type="evidence" value="ECO:0007669"/>
    <property type="project" value="InterPro"/>
</dbReference>
<name>A0A9N9GN64_9GLOM</name>
<dbReference type="Pfam" id="PF00443">
    <property type="entry name" value="UCH"/>
    <property type="match status" value="1"/>
</dbReference>
<dbReference type="GO" id="GO:0016579">
    <property type="term" value="P:protein deubiquitination"/>
    <property type="evidence" value="ECO:0007669"/>
    <property type="project" value="InterPro"/>
</dbReference>
<accession>A0A9N9GN64</accession>
<evidence type="ECO:0000313" key="3">
    <source>
        <dbReference type="Proteomes" id="UP000789508"/>
    </source>
</evidence>
<proteinExistence type="predicted"/>
<evidence type="ECO:0000313" key="2">
    <source>
        <dbReference type="EMBL" id="CAG8613804.1"/>
    </source>
</evidence>
<dbReference type="InterPro" id="IPR028889">
    <property type="entry name" value="USP"/>
</dbReference>
<dbReference type="GO" id="GO:0005634">
    <property type="term" value="C:nucleus"/>
    <property type="evidence" value="ECO:0007669"/>
    <property type="project" value="TreeGrafter"/>
</dbReference>
<dbReference type="EMBL" id="CAJVPS010005312">
    <property type="protein sequence ID" value="CAG8613804.1"/>
    <property type="molecule type" value="Genomic_DNA"/>
</dbReference>
<dbReference type="PANTHER" id="PTHR24006:SF644">
    <property type="entry name" value="UBIQUITIN CARBOXYL-TERMINAL HYDROLASE 7"/>
    <property type="match status" value="1"/>
</dbReference>
<dbReference type="PANTHER" id="PTHR24006">
    <property type="entry name" value="UBIQUITIN CARBOXYL-TERMINAL HYDROLASE"/>
    <property type="match status" value="1"/>
</dbReference>
<dbReference type="InterPro" id="IPR038765">
    <property type="entry name" value="Papain-like_cys_pep_sf"/>
</dbReference>
<dbReference type="Gene3D" id="3.90.70.10">
    <property type="entry name" value="Cysteine proteinases"/>
    <property type="match status" value="1"/>
</dbReference>
<dbReference type="Proteomes" id="UP000789508">
    <property type="component" value="Unassembled WGS sequence"/>
</dbReference>
<protein>
    <submittedName>
        <fullName evidence="2">4308_t:CDS:1</fullName>
    </submittedName>
</protein>
<dbReference type="AlphaFoldDB" id="A0A9N9GN64"/>
<dbReference type="PROSITE" id="PS50235">
    <property type="entry name" value="USP_3"/>
    <property type="match status" value="1"/>
</dbReference>
<dbReference type="OrthoDB" id="289038at2759"/>
<comment type="caution">
    <text evidence="2">The sequence shown here is derived from an EMBL/GenBank/DDBJ whole genome shotgun (WGS) entry which is preliminary data.</text>
</comment>
<dbReference type="InterPro" id="IPR001394">
    <property type="entry name" value="Peptidase_C19_UCH"/>
</dbReference>
<dbReference type="GO" id="GO:0005829">
    <property type="term" value="C:cytosol"/>
    <property type="evidence" value="ECO:0007669"/>
    <property type="project" value="TreeGrafter"/>
</dbReference>
<sequence length="139" mass="16031">MTGYVNLKNQGATSYLNVELQLLYSIKYFRKAIYQIPTEDDDPIKSIPLAMQRIFYNLQVSDKPVEITELTKSFGWDSSDCCTSYDVQEFDSVLLNNLEDKMKNTSVGGVISELFTGEMKSYVRCVNVDYECSFIENYY</sequence>
<feature type="domain" description="USP" evidence="1">
    <location>
        <begin position="5"/>
        <end position="139"/>
    </location>
</feature>
<organism evidence="2 3">
    <name type="scientific">Ambispora leptoticha</name>
    <dbReference type="NCBI Taxonomy" id="144679"/>
    <lineage>
        <taxon>Eukaryota</taxon>
        <taxon>Fungi</taxon>
        <taxon>Fungi incertae sedis</taxon>
        <taxon>Mucoromycota</taxon>
        <taxon>Glomeromycotina</taxon>
        <taxon>Glomeromycetes</taxon>
        <taxon>Archaeosporales</taxon>
        <taxon>Ambisporaceae</taxon>
        <taxon>Ambispora</taxon>
    </lineage>
</organism>
<keyword evidence="3" id="KW-1185">Reference proteome</keyword>